<accession>A0A2N7WG03</accession>
<dbReference type="RefSeq" id="WP_102607978.1">
    <property type="nucleotide sequence ID" value="NZ_CADIKD010000006.1"/>
</dbReference>
<feature type="transmembrane region" description="Helical" evidence="8">
    <location>
        <begin position="296"/>
        <end position="315"/>
    </location>
</feature>
<comment type="similarity">
    <text evidence="7">Belongs to the glycosyltransferase 87 family.</text>
</comment>
<evidence type="ECO:0008006" key="11">
    <source>
        <dbReference type="Google" id="ProtNLM"/>
    </source>
</evidence>
<evidence type="ECO:0000256" key="7">
    <source>
        <dbReference type="ARBA" id="ARBA00024033"/>
    </source>
</evidence>
<dbReference type="InterPro" id="IPR018584">
    <property type="entry name" value="GT87"/>
</dbReference>
<organism evidence="9 10">
    <name type="scientific">Trinickia soli</name>
    <dbReference type="NCBI Taxonomy" id="380675"/>
    <lineage>
        <taxon>Bacteria</taxon>
        <taxon>Pseudomonadati</taxon>
        <taxon>Pseudomonadota</taxon>
        <taxon>Betaproteobacteria</taxon>
        <taxon>Burkholderiales</taxon>
        <taxon>Burkholderiaceae</taxon>
        <taxon>Trinickia</taxon>
    </lineage>
</organism>
<comment type="caution">
    <text evidence="9">The sequence shown here is derived from an EMBL/GenBank/DDBJ whole genome shotgun (WGS) entry which is preliminary data.</text>
</comment>
<dbReference type="GO" id="GO:0005886">
    <property type="term" value="C:plasma membrane"/>
    <property type="evidence" value="ECO:0007669"/>
    <property type="project" value="UniProtKB-SubCell"/>
</dbReference>
<evidence type="ECO:0000313" key="10">
    <source>
        <dbReference type="Proteomes" id="UP000235347"/>
    </source>
</evidence>
<dbReference type="GO" id="GO:0016758">
    <property type="term" value="F:hexosyltransferase activity"/>
    <property type="evidence" value="ECO:0007669"/>
    <property type="project" value="InterPro"/>
</dbReference>
<dbReference type="Pfam" id="PF09594">
    <property type="entry name" value="GT87"/>
    <property type="match status" value="1"/>
</dbReference>
<evidence type="ECO:0000256" key="8">
    <source>
        <dbReference type="SAM" id="Phobius"/>
    </source>
</evidence>
<dbReference type="Proteomes" id="UP000235347">
    <property type="component" value="Unassembled WGS sequence"/>
</dbReference>
<keyword evidence="4 8" id="KW-0812">Transmembrane</keyword>
<protein>
    <recommendedName>
        <fullName evidence="11">DUF2029 domain-containing protein</fullName>
    </recommendedName>
</protein>
<evidence type="ECO:0000256" key="3">
    <source>
        <dbReference type="ARBA" id="ARBA00022679"/>
    </source>
</evidence>
<gene>
    <name evidence="9" type="ORF">C0Z19_01320</name>
</gene>
<keyword evidence="3" id="KW-0808">Transferase</keyword>
<feature type="transmembrane region" description="Helical" evidence="8">
    <location>
        <begin position="383"/>
        <end position="401"/>
    </location>
</feature>
<feature type="transmembrane region" description="Helical" evidence="8">
    <location>
        <begin position="228"/>
        <end position="248"/>
    </location>
</feature>
<evidence type="ECO:0000256" key="2">
    <source>
        <dbReference type="ARBA" id="ARBA00022475"/>
    </source>
</evidence>
<dbReference type="EMBL" id="PNYB01000001">
    <property type="protein sequence ID" value="PMS28389.1"/>
    <property type="molecule type" value="Genomic_DNA"/>
</dbReference>
<feature type="transmembrane region" description="Helical" evidence="8">
    <location>
        <begin position="158"/>
        <end position="191"/>
    </location>
</feature>
<evidence type="ECO:0000256" key="1">
    <source>
        <dbReference type="ARBA" id="ARBA00004651"/>
    </source>
</evidence>
<sequence length="443" mass="47794">MYGLCRGARGAGNCVHGWLTQSRLLLYSCTMIVIYAIVLGAWAWSTHGFDRSDVGRPGVDFAVFWVASHMMLHGSPWQVYDHLALAKAEAMFLPAVQSSHFLPWLYPPAFLFVVAPLALLPLAVSYVLFIGVSALWFTGATLRISGLARTIGRPRLAALFVAGSPSVFVAALAGQNSLLTAAFAALAVHWVDRKPVLAGFCIGLLAIKPQMAIVFPFVLVAAGAWRTFVAAAVSALSITALGVLAGGVETVRLFLLNADIQRSVVIQHYFHFWLASPTTFAALRINGAGLALSQFGQAWVAIAAIAAACHVWRRTKDTRLRGSVLLISTLIANPYVWHYELTWLGIALACLVSLGFEKGWLGGEQSILGLAWLLPLYEYFNPYLNLPQIGPVILLSALLLIPRRMRATAEGAFSRAENVAAAQGAARDYPYGFNAAQSRNNGG</sequence>
<proteinExistence type="inferred from homology"/>
<comment type="subcellular location">
    <subcellularLocation>
        <location evidence="1">Cell membrane</location>
        <topology evidence="1">Multi-pass membrane protein</topology>
    </subcellularLocation>
</comment>
<keyword evidence="5 8" id="KW-1133">Transmembrane helix</keyword>
<feature type="transmembrane region" description="Helical" evidence="8">
    <location>
        <begin position="24"/>
        <end position="44"/>
    </location>
</feature>
<name>A0A2N7WG03_9BURK</name>
<feature type="transmembrane region" description="Helical" evidence="8">
    <location>
        <begin position="109"/>
        <end position="137"/>
    </location>
</feature>
<feature type="transmembrane region" description="Helical" evidence="8">
    <location>
        <begin position="197"/>
        <end position="221"/>
    </location>
</feature>
<evidence type="ECO:0000256" key="4">
    <source>
        <dbReference type="ARBA" id="ARBA00022692"/>
    </source>
</evidence>
<evidence type="ECO:0000256" key="6">
    <source>
        <dbReference type="ARBA" id="ARBA00023136"/>
    </source>
</evidence>
<keyword evidence="6 8" id="KW-0472">Membrane</keyword>
<evidence type="ECO:0000256" key="5">
    <source>
        <dbReference type="ARBA" id="ARBA00022989"/>
    </source>
</evidence>
<reference evidence="9 10" key="1">
    <citation type="submission" date="2018-01" db="EMBL/GenBank/DDBJ databases">
        <title>Whole genome analyses suggest that Burkholderia sensu lato contains two further novel genera in the rhizoxinica-symbiotica group Mycetohabitans gen. nov., and Trinickia gen. nov.: implications for the evolution of diazotrophy and nodulation in the Burkholderiaceae.</title>
        <authorList>
            <person name="Estrada-de los Santos P."/>
            <person name="Palmer M."/>
            <person name="Chavez-Ramirez B."/>
            <person name="Beukes C."/>
            <person name="Steenkamp E.T."/>
            <person name="Hirsch A.M."/>
            <person name="Manyaka P."/>
            <person name="Maluk M."/>
            <person name="Lafos M."/>
            <person name="Crook M."/>
            <person name="Gross E."/>
            <person name="Simon M.F."/>
            <person name="Bueno dos Reis Junior F."/>
            <person name="Poole P.S."/>
            <person name="Venter S.N."/>
            <person name="James E.K."/>
        </authorList>
    </citation>
    <scope>NUCLEOTIDE SEQUENCE [LARGE SCALE GENOMIC DNA]</scope>
    <source>
        <strain evidence="9 10">GP25-8</strain>
    </source>
</reference>
<keyword evidence="10" id="KW-1185">Reference proteome</keyword>
<evidence type="ECO:0000313" key="9">
    <source>
        <dbReference type="EMBL" id="PMS28389.1"/>
    </source>
</evidence>
<dbReference type="AlphaFoldDB" id="A0A2N7WG03"/>
<keyword evidence="2" id="KW-1003">Cell membrane</keyword>